<dbReference type="Gene3D" id="3.20.20.70">
    <property type="entry name" value="Aldolase class I"/>
    <property type="match status" value="1"/>
</dbReference>
<evidence type="ECO:0008006" key="5">
    <source>
        <dbReference type="Google" id="ProtNLM"/>
    </source>
</evidence>
<dbReference type="Proteomes" id="UP000298246">
    <property type="component" value="Unassembled WGS sequence"/>
</dbReference>
<organism evidence="3 4">
    <name type="scientific">Paenibacillus athensensis</name>
    <dbReference type="NCBI Taxonomy" id="1967502"/>
    <lineage>
        <taxon>Bacteria</taxon>
        <taxon>Bacillati</taxon>
        <taxon>Bacillota</taxon>
        <taxon>Bacilli</taxon>
        <taxon>Bacillales</taxon>
        <taxon>Paenibacillaceae</taxon>
        <taxon>Paenibacillus</taxon>
    </lineage>
</organism>
<keyword evidence="2" id="KW-0456">Lyase</keyword>
<dbReference type="PRINTS" id="PR00146">
    <property type="entry name" value="DHPICSNTHASE"/>
</dbReference>
<dbReference type="SMART" id="SM01130">
    <property type="entry name" value="DHDPS"/>
    <property type="match status" value="1"/>
</dbReference>
<evidence type="ECO:0000256" key="2">
    <source>
        <dbReference type="ARBA" id="ARBA00023239"/>
    </source>
</evidence>
<comment type="similarity">
    <text evidence="1">Belongs to the DapA family.</text>
</comment>
<dbReference type="SUPFAM" id="SSF51569">
    <property type="entry name" value="Aldolase"/>
    <property type="match status" value="1"/>
</dbReference>
<gene>
    <name evidence="3" type="ORF">B5M42_23760</name>
</gene>
<dbReference type="PANTHER" id="PTHR12128">
    <property type="entry name" value="DIHYDRODIPICOLINATE SYNTHASE"/>
    <property type="match status" value="1"/>
</dbReference>
<dbReference type="InterPro" id="IPR002220">
    <property type="entry name" value="DapA-like"/>
</dbReference>
<comment type="caution">
    <text evidence="3">The sequence shown here is derived from an EMBL/GenBank/DDBJ whole genome shotgun (WGS) entry which is preliminary data.</text>
</comment>
<dbReference type="PANTHER" id="PTHR12128:SF66">
    <property type="entry name" value="4-HYDROXY-2-OXOGLUTARATE ALDOLASE, MITOCHONDRIAL"/>
    <property type="match status" value="1"/>
</dbReference>
<accession>A0A4Y8PQZ1</accession>
<dbReference type="AlphaFoldDB" id="A0A4Y8PQZ1"/>
<dbReference type="Pfam" id="PF00701">
    <property type="entry name" value="DHDPS"/>
    <property type="match status" value="1"/>
</dbReference>
<evidence type="ECO:0000256" key="1">
    <source>
        <dbReference type="ARBA" id="ARBA00007592"/>
    </source>
</evidence>
<keyword evidence="4" id="KW-1185">Reference proteome</keyword>
<proteinExistence type="inferred from homology"/>
<dbReference type="EMBL" id="MYFO01000057">
    <property type="protein sequence ID" value="TFE83123.1"/>
    <property type="molecule type" value="Genomic_DNA"/>
</dbReference>
<dbReference type="GO" id="GO:0005829">
    <property type="term" value="C:cytosol"/>
    <property type="evidence" value="ECO:0007669"/>
    <property type="project" value="TreeGrafter"/>
</dbReference>
<reference evidence="3 4" key="1">
    <citation type="submission" date="2017-03" db="EMBL/GenBank/DDBJ databases">
        <title>Isolation of Levoglucosan Utilizing Bacteria.</title>
        <authorList>
            <person name="Arya A.S."/>
        </authorList>
    </citation>
    <scope>NUCLEOTIDE SEQUENCE [LARGE SCALE GENOMIC DNA]</scope>
    <source>
        <strain evidence="3 4">MEC069</strain>
    </source>
</reference>
<dbReference type="GO" id="GO:0008840">
    <property type="term" value="F:4-hydroxy-tetrahydrodipicolinate synthase activity"/>
    <property type="evidence" value="ECO:0007669"/>
    <property type="project" value="TreeGrafter"/>
</dbReference>
<dbReference type="InterPro" id="IPR013785">
    <property type="entry name" value="Aldolase_TIM"/>
</dbReference>
<name>A0A4Y8PQZ1_9BACL</name>
<evidence type="ECO:0000313" key="3">
    <source>
        <dbReference type="EMBL" id="TFE83123.1"/>
    </source>
</evidence>
<protein>
    <recommendedName>
        <fullName evidence="5">4-hydroxy-tetrahydrodipicolinate synthase</fullName>
    </recommendedName>
</protein>
<sequence>MGADAALVVTPYYNRPSPAGVVAHFRRVAEVGLPVIVYEIPHRTGLALPVDTIREILELEGVVGIKDSTPGVQLVTELSRLGSKPVLCGEDSQWFAALCCGAAGGMLASANVRTAQFTGLFRSFAAGQTAEAKRAFDELLPLIRLLFAEPNPGPLKWLLAREGVIGSDAMRLPMTGISARLQAELAAQRV</sequence>
<evidence type="ECO:0000313" key="4">
    <source>
        <dbReference type="Proteomes" id="UP000298246"/>
    </source>
</evidence>